<dbReference type="Pfam" id="PF09720">
    <property type="entry name" value="Unstab_antitox"/>
    <property type="match status" value="1"/>
</dbReference>
<evidence type="ECO:0000313" key="2">
    <source>
        <dbReference type="Proteomes" id="UP001057375"/>
    </source>
</evidence>
<proteinExistence type="predicted"/>
<dbReference type="InterPro" id="IPR013406">
    <property type="entry name" value="CHP02574_addiction_mod"/>
</dbReference>
<organism evidence="1 2">
    <name type="scientific">Aduncisulcus paluster</name>
    <dbReference type="NCBI Taxonomy" id="2918883"/>
    <lineage>
        <taxon>Eukaryota</taxon>
        <taxon>Metamonada</taxon>
        <taxon>Carpediemonas-like organisms</taxon>
        <taxon>Aduncisulcus</taxon>
    </lineage>
</organism>
<gene>
    <name evidence="1" type="ORF">ADUPG1_000986</name>
</gene>
<reference evidence="1" key="1">
    <citation type="submission" date="2022-03" db="EMBL/GenBank/DDBJ databases">
        <title>Draft genome sequence of Aduncisulcus paluster, a free-living microaerophilic Fornicata.</title>
        <authorList>
            <person name="Yuyama I."/>
            <person name="Kume K."/>
            <person name="Tamura T."/>
            <person name="Inagaki Y."/>
            <person name="Hashimoto T."/>
        </authorList>
    </citation>
    <scope>NUCLEOTIDE SEQUENCE</scope>
    <source>
        <strain evidence="1">NY0171</strain>
    </source>
</reference>
<keyword evidence="2" id="KW-1185">Reference proteome</keyword>
<evidence type="ECO:0008006" key="3">
    <source>
        <dbReference type="Google" id="ProtNLM"/>
    </source>
</evidence>
<dbReference type="Proteomes" id="UP001057375">
    <property type="component" value="Unassembled WGS sequence"/>
</dbReference>
<name>A0ABQ5K8W6_9EUKA</name>
<comment type="caution">
    <text evidence="1">The sequence shown here is derived from an EMBL/GenBank/DDBJ whole genome shotgun (WGS) entry which is preliminary data.</text>
</comment>
<feature type="non-terminal residue" evidence="1">
    <location>
        <position position="49"/>
    </location>
</feature>
<evidence type="ECO:0000313" key="1">
    <source>
        <dbReference type="EMBL" id="GKT28998.1"/>
    </source>
</evidence>
<accession>A0ABQ5K8W6</accession>
<sequence>MIDLTSITDQALQLAPVQRAELIESLLASFDSRRKSIDSKWANEAESRI</sequence>
<protein>
    <recommendedName>
        <fullName evidence="3">Addiction module protein</fullName>
    </recommendedName>
</protein>
<dbReference type="EMBL" id="BQXS01000597">
    <property type="protein sequence ID" value="GKT28998.1"/>
    <property type="molecule type" value="Genomic_DNA"/>
</dbReference>